<reference evidence="2" key="1">
    <citation type="submission" date="2021-01" db="EMBL/GenBank/DDBJ databases">
        <title>Whole genome shotgun sequence of Rhizocola hellebori NBRC 109834.</title>
        <authorList>
            <person name="Komaki H."/>
            <person name="Tamura T."/>
        </authorList>
    </citation>
    <scope>NUCLEOTIDE SEQUENCE</scope>
    <source>
        <strain evidence="2">NBRC 109834</strain>
    </source>
</reference>
<feature type="transmembrane region" description="Helical" evidence="1">
    <location>
        <begin position="116"/>
        <end position="141"/>
    </location>
</feature>
<evidence type="ECO:0000313" key="2">
    <source>
        <dbReference type="EMBL" id="GIH10485.1"/>
    </source>
</evidence>
<dbReference type="AlphaFoldDB" id="A0A8J3QGL7"/>
<dbReference type="Proteomes" id="UP000612899">
    <property type="component" value="Unassembled WGS sequence"/>
</dbReference>
<name>A0A8J3QGL7_9ACTN</name>
<keyword evidence="3" id="KW-1185">Reference proteome</keyword>
<comment type="caution">
    <text evidence="2">The sequence shown here is derived from an EMBL/GenBank/DDBJ whole genome shotgun (WGS) entry which is preliminary data.</text>
</comment>
<feature type="transmembrane region" description="Helical" evidence="1">
    <location>
        <begin position="382"/>
        <end position="399"/>
    </location>
</feature>
<sequence length="483" mass="52919">MATEPVSVPPPHAPSRAWRLSGLRETLAQLFPQGEARRRGKWDIPLVVLVVLLGTAISLGRTTGAGPFQTIWEEDARDLLTDALNNPAIFNVFKPYVGYFQVLPRVMAQVATWFPLSWAAAVMSIEAALVCSLLAFAVYVASGTHFRHPLARFLVSAPLLFSATAENWLAEIYNRPATVQFFLVYAIFWLLLWVPASRAGRITQVAIVAVSALSTFLVVPLIPLALVRLWVRRDRVSLVLAGLLTAGLALQMAGLLLGLTDRSFASPRYNPLWALENYAIWAVPHSMLGWNQAWALPTFARLGLGWAAVIVPVLVALRKVTQPKWVLAIVAGAHSVGLACITVMANGMATQRYLLPVQMLLFTALVALLIPKSGVTSLGTKAPLILLACLVMVLGAINYRHYDTWRNKSPLWTQEVRKAFLSCAATERREVIIRSGPAPYYSLVTVPCHLFRNRPGCEAPFCVDLSLDPVPPAKRAHDEVAAG</sequence>
<feature type="transmembrane region" description="Helical" evidence="1">
    <location>
        <begin position="325"/>
        <end position="346"/>
    </location>
</feature>
<accession>A0A8J3QGL7</accession>
<protein>
    <submittedName>
        <fullName evidence="2">Uncharacterized protein</fullName>
    </submittedName>
</protein>
<feature type="transmembrane region" description="Helical" evidence="1">
    <location>
        <begin position="42"/>
        <end position="60"/>
    </location>
</feature>
<feature type="transmembrane region" description="Helical" evidence="1">
    <location>
        <begin position="206"/>
        <end position="231"/>
    </location>
</feature>
<dbReference type="EMBL" id="BONY01000096">
    <property type="protein sequence ID" value="GIH10485.1"/>
    <property type="molecule type" value="Genomic_DNA"/>
</dbReference>
<feature type="transmembrane region" description="Helical" evidence="1">
    <location>
        <begin position="294"/>
        <end position="313"/>
    </location>
</feature>
<feature type="transmembrane region" description="Helical" evidence="1">
    <location>
        <begin position="153"/>
        <end position="170"/>
    </location>
</feature>
<evidence type="ECO:0000256" key="1">
    <source>
        <dbReference type="SAM" id="Phobius"/>
    </source>
</evidence>
<keyword evidence="1" id="KW-0472">Membrane</keyword>
<keyword evidence="1" id="KW-0812">Transmembrane</keyword>
<proteinExistence type="predicted"/>
<gene>
    <name evidence="2" type="ORF">Rhe02_85520</name>
</gene>
<feature type="transmembrane region" description="Helical" evidence="1">
    <location>
        <begin position="353"/>
        <end position="370"/>
    </location>
</feature>
<dbReference type="RefSeq" id="WP_203914198.1">
    <property type="nucleotide sequence ID" value="NZ_BONY01000096.1"/>
</dbReference>
<keyword evidence="1" id="KW-1133">Transmembrane helix</keyword>
<feature type="transmembrane region" description="Helical" evidence="1">
    <location>
        <begin position="237"/>
        <end position="259"/>
    </location>
</feature>
<evidence type="ECO:0000313" key="3">
    <source>
        <dbReference type="Proteomes" id="UP000612899"/>
    </source>
</evidence>
<feature type="transmembrane region" description="Helical" evidence="1">
    <location>
        <begin position="176"/>
        <end position="194"/>
    </location>
</feature>
<organism evidence="2 3">
    <name type="scientific">Rhizocola hellebori</name>
    <dbReference type="NCBI Taxonomy" id="1392758"/>
    <lineage>
        <taxon>Bacteria</taxon>
        <taxon>Bacillati</taxon>
        <taxon>Actinomycetota</taxon>
        <taxon>Actinomycetes</taxon>
        <taxon>Micromonosporales</taxon>
        <taxon>Micromonosporaceae</taxon>
        <taxon>Rhizocola</taxon>
    </lineage>
</organism>